<dbReference type="AlphaFoldDB" id="A0A948RTW5"/>
<dbReference type="Pfam" id="PF02597">
    <property type="entry name" value="ThiS"/>
    <property type="match status" value="1"/>
</dbReference>
<comment type="caution">
    <text evidence="1">The sequence shown here is derived from an EMBL/GenBank/DDBJ whole genome shotgun (WGS) entry which is preliminary data.</text>
</comment>
<gene>
    <name evidence="1" type="primary">thiS</name>
    <name evidence="1" type="ORF">KJ970_08390</name>
</gene>
<dbReference type="PANTHER" id="PTHR34472">
    <property type="entry name" value="SULFUR CARRIER PROTEIN THIS"/>
    <property type="match status" value="1"/>
</dbReference>
<dbReference type="InterPro" id="IPR010035">
    <property type="entry name" value="Thi_S"/>
</dbReference>
<sequence length="69" mass="7581">MMRLVINGIPQDYEGTPELESLLKALEYGTESRGIAVAINNTVVPRRDISRVVLKDGDRIEIIEAVQGG</sequence>
<dbReference type="SUPFAM" id="SSF54285">
    <property type="entry name" value="MoaD/ThiS"/>
    <property type="match status" value="1"/>
</dbReference>
<dbReference type="Proteomes" id="UP000777784">
    <property type="component" value="Unassembled WGS sequence"/>
</dbReference>
<dbReference type="InterPro" id="IPR012675">
    <property type="entry name" value="Beta-grasp_dom_sf"/>
</dbReference>
<evidence type="ECO:0000313" key="2">
    <source>
        <dbReference type="Proteomes" id="UP000777784"/>
    </source>
</evidence>
<dbReference type="InterPro" id="IPR016155">
    <property type="entry name" value="Mopterin_synth/thiamin_S_b"/>
</dbReference>
<evidence type="ECO:0000313" key="1">
    <source>
        <dbReference type="EMBL" id="MBU2690933.1"/>
    </source>
</evidence>
<reference evidence="1" key="1">
    <citation type="submission" date="2021-05" db="EMBL/GenBank/DDBJ databases">
        <title>Energy efficiency and biological interactions define the core microbiome of deep oligotrophic groundwater.</title>
        <authorList>
            <person name="Mehrshad M."/>
            <person name="Lopez-Fernandez M."/>
            <person name="Bell E."/>
            <person name="Bernier-Latmani R."/>
            <person name="Bertilsson S."/>
            <person name="Dopson M."/>
        </authorList>
    </citation>
    <scope>NUCLEOTIDE SEQUENCE</scope>
    <source>
        <strain evidence="1">Modern_marine.mb.64</strain>
    </source>
</reference>
<dbReference type="CDD" id="cd00565">
    <property type="entry name" value="Ubl_ThiS"/>
    <property type="match status" value="1"/>
</dbReference>
<protein>
    <submittedName>
        <fullName evidence="1">Sulfur carrier protein ThiS</fullName>
    </submittedName>
</protein>
<name>A0A948RTW5_UNCEI</name>
<dbReference type="PANTHER" id="PTHR34472:SF1">
    <property type="entry name" value="SULFUR CARRIER PROTEIN THIS"/>
    <property type="match status" value="1"/>
</dbReference>
<dbReference type="EMBL" id="JAHJDP010000042">
    <property type="protein sequence ID" value="MBU2690933.1"/>
    <property type="molecule type" value="Genomic_DNA"/>
</dbReference>
<proteinExistence type="predicted"/>
<dbReference type="Gene3D" id="3.10.20.30">
    <property type="match status" value="1"/>
</dbReference>
<accession>A0A948RTW5</accession>
<dbReference type="InterPro" id="IPR003749">
    <property type="entry name" value="ThiS/MoaD-like"/>
</dbReference>
<organism evidence="1 2">
    <name type="scientific">Eiseniibacteriota bacterium</name>
    <dbReference type="NCBI Taxonomy" id="2212470"/>
    <lineage>
        <taxon>Bacteria</taxon>
        <taxon>Candidatus Eiseniibacteriota</taxon>
    </lineage>
</organism>
<dbReference type="NCBIfam" id="TIGR01683">
    <property type="entry name" value="thiS"/>
    <property type="match status" value="1"/>
</dbReference>